<dbReference type="Pfam" id="PF03305">
    <property type="entry name" value="Lipoprotein_X"/>
    <property type="match status" value="1"/>
</dbReference>
<accession>A0ABT5GAX2</accession>
<evidence type="ECO:0000256" key="1">
    <source>
        <dbReference type="ARBA" id="ARBA00009031"/>
    </source>
</evidence>
<name>A0ABT5GAX2_9MOLU</name>
<evidence type="ECO:0008006" key="7">
    <source>
        <dbReference type="Google" id="ProtNLM"/>
    </source>
</evidence>
<evidence type="ECO:0000313" key="6">
    <source>
        <dbReference type="Proteomes" id="UP001220940"/>
    </source>
</evidence>
<reference evidence="5" key="1">
    <citation type="submission" date="2021-11" db="EMBL/GenBank/DDBJ databases">
        <title>Description of Mycoplasma bradburyaesp. nov.from sea birds: a tribute to a great mycoplasmologist.</title>
        <authorList>
            <person name="Ramirez A.S."/>
            <person name="Poveda C."/>
            <person name="Suarez-Perez A."/>
            <person name="Rosales R.S."/>
            <person name="Dijkman R."/>
            <person name="Feberwee A."/>
            <person name="Spergser J."/>
            <person name="Szostak M.P."/>
            <person name="Ressel L."/>
            <person name="Calabuig P."/>
            <person name="Catania S."/>
            <person name="Gobbo F."/>
            <person name="Timofte D."/>
            <person name="Poveda J.B."/>
        </authorList>
    </citation>
    <scope>NUCLEOTIDE SEQUENCE [LARGE SCALE GENOMIC DNA]</scope>
    <source>
        <strain evidence="5">T158</strain>
    </source>
</reference>
<feature type="domain" description="Mycoplasma lipoprotein C-terminal" evidence="3">
    <location>
        <begin position="453"/>
        <end position="513"/>
    </location>
</feature>
<dbReference type="Proteomes" id="UP001220940">
    <property type="component" value="Unassembled WGS sequence"/>
</dbReference>
<proteinExistence type="inferred from homology"/>
<evidence type="ECO:0000259" key="4">
    <source>
        <dbReference type="Pfam" id="PF03305"/>
    </source>
</evidence>
<dbReference type="InterPro" id="IPR004890">
    <property type="entry name" value="Lipoprotein_10_C"/>
</dbReference>
<protein>
    <recommendedName>
        <fullName evidence="7">Mycoplasma lipoprotein C-terminal domain-containing protein</fullName>
    </recommendedName>
</protein>
<keyword evidence="2" id="KW-0732">Signal</keyword>
<comment type="caution">
    <text evidence="5">The sequence shown here is derived from an EMBL/GenBank/DDBJ whole genome shotgun (WGS) entry which is preliminary data.</text>
</comment>
<gene>
    <name evidence="5" type="ORF">LNO68_02895</name>
</gene>
<organism evidence="5 6">
    <name type="scientific">Mycoplasma bradburyae</name>
    <dbReference type="NCBI Taxonomy" id="2963128"/>
    <lineage>
        <taxon>Bacteria</taxon>
        <taxon>Bacillati</taxon>
        <taxon>Mycoplasmatota</taxon>
        <taxon>Mollicutes</taxon>
        <taxon>Mycoplasmataceae</taxon>
        <taxon>Mycoplasma</taxon>
    </lineage>
</organism>
<evidence type="ECO:0000256" key="2">
    <source>
        <dbReference type="SAM" id="SignalP"/>
    </source>
</evidence>
<evidence type="ECO:0000259" key="3">
    <source>
        <dbReference type="Pfam" id="PF03202"/>
    </source>
</evidence>
<dbReference type="RefSeq" id="WP_255034840.1">
    <property type="nucleotide sequence ID" value="NZ_CP101414.1"/>
</dbReference>
<evidence type="ECO:0000313" key="5">
    <source>
        <dbReference type="EMBL" id="MDC4182127.1"/>
    </source>
</evidence>
<dbReference type="InterPro" id="IPR004984">
    <property type="entry name" value="Mycoplasma_lipoprotein_cen_dom"/>
</dbReference>
<feature type="domain" description="Mycoplasma lipoprotein central" evidence="4">
    <location>
        <begin position="222"/>
        <end position="397"/>
    </location>
</feature>
<dbReference type="EMBL" id="JAJHZM010000013">
    <property type="protein sequence ID" value="MDC4182127.1"/>
    <property type="molecule type" value="Genomic_DNA"/>
</dbReference>
<keyword evidence="6" id="KW-1185">Reference proteome</keyword>
<dbReference type="InterPro" id="IPR054825">
    <property type="entry name" value="P68-like"/>
</dbReference>
<sequence length="630" mass="70812">MKSKTKIFVSSMAILGSLGFVLSSCGKMSGTPSTNKPVTPPGQFDNKIVIQTAQNKFYPLMWAFAEIVDLYNKQFKDTEGFIPVELQQSEVSKANSELELTNKVVGEISSKSPLVPNIILADLNAAYKINGYNRLLDLSNNTIINENYFDSDIYNNFNKISGSSETDKKVYAIPFNLTTTDSLVFNKPLMNLLFKLVKEGGGMVEENSKIYQELKMENFESRFMNKKWKNLQIKDNMTYKGLTIDDNTFSNLESMFEFSKKIVDGLKLKEDSAMASESRDRDLKIFMLDYGPNIYQKYLWSKLGNSKDKWLWNFKLKDGTFDLDFTNLKKTEDQNTIGTTYDFFKNSYSTLDLKNNQTLKSIYFGSGGVSDWASWDIRNFDTAFAIAPHVGWNQSVFSPFTVKTFRATKGDVTQEDINNAKTNFASASEVLWKSQLTKFDKTNPNKNTFWIGGSSLIGISTSDKRDAQTKKFLEWLFNNNTRINVPDSPLNNKSISEILNSISAYDLTSKNALSDTAKTALESTITAEQAEVDKVKDNPTPESLKTPDWSKIYLNKGALASLNDWLTFKKELTAKPQENSIAFINTDEKASGILSIINSAISGITKTASATNLTKENLIKQIQDKLGSAN</sequence>
<feature type="signal peptide" evidence="2">
    <location>
        <begin position="1"/>
        <end position="26"/>
    </location>
</feature>
<comment type="similarity">
    <text evidence="1">Belongs to the MG185/MG260 family.</text>
</comment>
<dbReference type="NCBIfam" id="NF045826">
    <property type="entry name" value="lipo_P68"/>
    <property type="match status" value="1"/>
</dbReference>
<dbReference type="Pfam" id="PF03202">
    <property type="entry name" value="Lipoprotein_10"/>
    <property type="match status" value="1"/>
</dbReference>
<dbReference type="PROSITE" id="PS51257">
    <property type="entry name" value="PROKAR_LIPOPROTEIN"/>
    <property type="match status" value="1"/>
</dbReference>
<feature type="chain" id="PRO_5047098269" description="Mycoplasma lipoprotein C-terminal domain-containing protein" evidence="2">
    <location>
        <begin position="27"/>
        <end position="630"/>
    </location>
</feature>